<proteinExistence type="predicted"/>
<evidence type="ECO:0000313" key="2">
    <source>
        <dbReference type="Proteomes" id="UP000886687"/>
    </source>
</evidence>
<dbReference type="Proteomes" id="UP000886687">
    <property type="component" value="Unassembled WGS sequence"/>
</dbReference>
<name>A0A9E4N0C8_9GAMM</name>
<accession>A0A9E4N0C8</accession>
<dbReference type="AlphaFoldDB" id="A0A9E4N0C8"/>
<evidence type="ECO:0000313" key="1">
    <source>
        <dbReference type="EMBL" id="MCG7938404.1"/>
    </source>
</evidence>
<organism evidence="1 2">
    <name type="scientific">Candidatus Thiodiazotropha lotti</name>
    <dbReference type="NCBI Taxonomy" id="2792787"/>
    <lineage>
        <taxon>Bacteria</taxon>
        <taxon>Pseudomonadati</taxon>
        <taxon>Pseudomonadota</taxon>
        <taxon>Gammaproteobacteria</taxon>
        <taxon>Chromatiales</taxon>
        <taxon>Sedimenticolaceae</taxon>
        <taxon>Candidatus Thiodiazotropha</taxon>
    </lineage>
</organism>
<gene>
    <name evidence="1" type="ORF">JAZ04_06030</name>
</gene>
<sequence length="78" mass="8647">MSNKKCVNLGPFVSILDSLEQHREKPTAKECRNCVYYPAIIYIVDNAGPFAIANTMTTFPDKSGTTLAIKIHTTIDND</sequence>
<dbReference type="EMBL" id="JAEPDI010000002">
    <property type="protein sequence ID" value="MCG7938404.1"/>
    <property type="molecule type" value="Genomic_DNA"/>
</dbReference>
<protein>
    <submittedName>
        <fullName evidence="1">Uncharacterized protein</fullName>
    </submittedName>
</protein>
<reference evidence="1" key="1">
    <citation type="journal article" date="2021" name="Proc. Natl. Acad. Sci. U.S.A.">
        <title>Global biogeography of chemosynthetic symbionts reveals both localized and globally distributed symbiont groups. .</title>
        <authorList>
            <person name="Osvatic J.T."/>
            <person name="Wilkins L.G.E."/>
            <person name="Leibrecht L."/>
            <person name="Leray M."/>
            <person name="Zauner S."/>
            <person name="Polzin J."/>
            <person name="Camacho Y."/>
            <person name="Gros O."/>
            <person name="van Gils J.A."/>
            <person name="Eisen J.A."/>
            <person name="Petersen J.M."/>
            <person name="Yuen B."/>
        </authorList>
    </citation>
    <scope>NUCLEOTIDE SEQUENCE</scope>
    <source>
        <strain evidence="1">MAGL173</strain>
    </source>
</reference>
<comment type="caution">
    <text evidence="1">The sequence shown here is derived from an EMBL/GenBank/DDBJ whole genome shotgun (WGS) entry which is preliminary data.</text>
</comment>